<sequence>MDMLSNFLRILAPAIALVVGVLGLAALSVSTIDPVGFGYLFGFPALAGFIIMWFRPKNSFKTFGKSVAWLLSIMLLSVLGSWVSGLEGLICITIALIPILFGTLLGGVLYLCYDRWKKLSKSTLSVASMPILAIALANAIPANPEVYQISNSILIDAPPAVVFQMLKSIPDISPDEVETRPTHLLGVPKPTAAVWEEGENGAVRHSYWSDEVHFLERITAYDPARRIAWDFEFPEGWAPEGIEDQHVKVGGPYFDVLRGEYLLEEKDGKTQLTLTSWTYDGSGMGGYAEFWHNFFFDDFHDVILHVVKARTERAWSEQS</sequence>
<feature type="transmembrane region" description="Helical" evidence="1">
    <location>
        <begin position="7"/>
        <end position="29"/>
    </location>
</feature>
<dbReference type="AlphaFoldDB" id="A0A1B0ZZR7"/>
<keyword evidence="1" id="KW-1133">Transmembrane helix</keyword>
<keyword evidence="1" id="KW-0472">Membrane</keyword>
<feature type="transmembrane region" description="Helical" evidence="1">
    <location>
        <begin position="35"/>
        <end position="54"/>
    </location>
</feature>
<dbReference type="GeneID" id="28248790"/>
<accession>A0A1B0ZZR7</accession>
<name>A0A1B0ZZR7_9RHOB</name>
<dbReference type="RefSeq" id="WP_005648149.1">
    <property type="nucleotide sequence ID" value="NZ_CP015230.1"/>
</dbReference>
<dbReference type="Proteomes" id="UP000013243">
    <property type="component" value="Chromosome"/>
</dbReference>
<dbReference type="SUPFAM" id="SSF55961">
    <property type="entry name" value="Bet v1-like"/>
    <property type="match status" value="1"/>
</dbReference>
<evidence type="ECO:0000313" key="3">
    <source>
        <dbReference type="Proteomes" id="UP000013243"/>
    </source>
</evidence>
<gene>
    <name evidence="2" type="ORF">K529_003120</name>
</gene>
<dbReference type="EMBL" id="CP015230">
    <property type="protein sequence ID" value="ANP39748.1"/>
    <property type="molecule type" value="Genomic_DNA"/>
</dbReference>
<reference evidence="2 3" key="1">
    <citation type="journal article" date="2016" name="ISME J.">
        <title>Global occurrence and heterogeneity of the Roseobacter-clade species Ruegeria mobilis.</title>
        <authorList>
            <person name="Sonnenschein E."/>
            <person name="Gram L."/>
        </authorList>
    </citation>
    <scope>NUCLEOTIDE SEQUENCE [LARGE SCALE GENOMIC DNA]</scope>
    <source>
        <strain evidence="2 3">F1926</strain>
    </source>
</reference>
<feature type="transmembrane region" description="Helical" evidence="1">
    <location>
        <begin position="66"/>
        <end position="83"/>
    </location>
</feature>
<protein>
    <submittedName>
        <fullName evidence="2">Polyketide cyclase/dehydrase</fullName>
    </submittedName>
</protein>
<evidence type="ECO:0000256" key="1">
    <source>
        <dbReference type="SAM" id="Phobius"/>
    </source>
</evidence>
<dbReference type="KEGG" id="rmb:K529_003120"/>
<feature type="transmembrane region" description="Helical" evidence="1">
    <location>
        <begin position="89"/>
        <end position="112"/>
    </location>
</feature>
<dbReference type="Gene3D" id="3.30.530.20">
    <property type="match status" value="1"/>
</dbReference>
<organism evidence="2 3">
    <name type="scientific">Tritonibacter mobilis F1926</name>
    <dbReference type="NCBI Taxonomy" id="1265309"/>
    <lineage>
        <taxon>Bacteria</taxon>
        <taxon>Pseudomonadati</taxon>
        <taxon>Pseudomonadota</taxon>
        <taxon>Alphaproteobacteria</taxon>
        <taxon>Rhodobacterales</taxon>
        <taxon>Paracoccaceae</taxon>
        <taxon>Tritonibacter</taxon>
    </lineage>
</organism>
<dbReference type="InterPro" id="IPR023393">
    <property type="entry name" value="START-like_dom_sf"/>
</dbReference>
<keyword evidence="1" id="KW-0812">Transmembrane</keyword>
<proteinExistence type="predicted"/>
<evidence type="ECO:0000313" key="2">
    <source>
        <dbReference type="EMBL" id="ANP39748.1"/>
    </source>
</evidence>
<dbReference type="OrthoDB" id="315686at2"/>